<evidence type="ECO:0000313" key="1">
    <source>
        <dbReference type="EMBL" id="EFV05008.1"/>
    </source>
</evidence>
<sequence>SAGRGCLQNRRTPSPSAFDSYFKRKSGAKDVCKLTNPIAFCF</sequence>
<dbReference type="Proteomes" id="UP000003874">
    <property type="component" value="Unassembled WGS sequence"/>
</dbReference>
<organism evidence="1 2">
    <name type="scientific">Segatella salivae DSM 15606</name>
    <dbReference type="NCBI Taxonomy" id="888832"/>
    <lineage>
        <taxon>Bacteria</taxon>
        <taxon>Pseudomonadati</taxon>
        <taxon>Bacteroidota</taxon>
        <taxon>Bacteroidia</taxon>
        <taxon>Bacteroidales</taxon>
        <taxon>Prevotellaceae</taxon>
        <taxon>Segatella</taxon>
    </lineage>
</organism>
<feature type="non-terminal residue" evidence="1">
    <location>
        <position position="1"/>
    </location>
</feature>
<gene>
    <name evidence="1" type="ORF">HMPREF9420_0850</name>
</gene>
<keyword evidence="2" id="KW-1185">Reference proteome</keyword>
<dbReference type="EMBL" id="AEQO01000097">
    <property type="protein sequence ID" value="EFV05008.1"/>
    <property type="molecule type" value="Genomic_DNA"/>
</dbReference>
<dbReference type="AlphaFoldDB" id="E6MMY2"/>
<name>E6MMY2_9BACT</name>
<comment type="caution">
    <text evidence="1">The sequence shown here is derived from an EMBL/GenBank/DDBJ whole genome shotgun (WGS) entry which is preliminary data.</text>
</comment>
<reference evidence="1 2" key="1">
    <citation type="submission" date="2010-12" db="EMBL/GenBank/DDBJ databases">
        <authorList>
            <person name="Muzny D."/>
            <person name="Qin X."/>
            <person name="Deng J."/>
            <person name="Jiang H."/>
            <person name="Liu Y."/>
            <person name="Qu J."/>
            <person name="Song X.-Z."/>
            <person name="Zhang L."/>
            <person name="Thornton R."/>
            <person name="Coyle M."/>
            <person name="Francisco L."/>
            <person name="Jackson L."/>
            <person name="Javaid M."/>
            <person name="Korchina V."/>
            <person name="Kovar C."/>
            <person name="Mata R."/>
            <person name="Mathew T."/>
            <person name="Ngo R."/>
            <person name="Nguyen L."/>
            <person name="Nguyen N."/>
            <person name="Okwuonu G."/>
            <person name="Ongeri F."/>
            <person name="Pham C."/>
            <person name="Simmons D."/>
            <person name="Wilczek-Boney K."/>
            <person name="Hale W."/>
            <person name="Jakkamsetti A."/>
            <person name="Pham P."/>
            <person name="Ruth R."/>
            <person name="San Lucas F."/>
            <person name="Warren J."/>
            <person name="Zhang J."/>
            <person name="Zhao Z."/>
            <person name="Zhou C."/>
            <person name="Zhu D."/>
            <person name="Lee S."/>
            <person name="Bess C."/>
            <person name="Blankenburg K."/>
            <person name="Forbes L."/>
            <person name="Fu Q."/>
            <person name="Gubbala S."/>
            <person name="Hirani K."/>
            <person name="Jayaseelan J.C."/>
            <person name="Lara F."/>
            <person name="Munidasa M."/>
            <person name="Palculict T."/>
            <person name="Patil S."/>
            <person name="Pu L.-L."/>
            <person name="Saada N."/>
            <person name="Tang L."/>
            <person name="Weissenberger G."/>
            <person name="Zhu Y."/>
            <person name="Hemphill L."/>
            <person name="Shang Y."/>
            <person name="Youmans B."/>
            <person name="Ayvaz T."/>
            <person name="Ross M."/>
            <person name="Santibanez J."/>
            <person name="Aqrawi P."/>
            <person name="Gross S."/>
            <person name="Joshi V."/>
            <person name="Fowler G."/>
            <person name="Nazareth L."/>
            <person name="Reid J."/>
            <person name="Worley K."/>
            <person name="Petrosino J."/>
            <person name="Highlander S."/>
            <person name="Gibbs R."/>
        </authorList>
    </citation>
    <scope>NUCLEOTIDE SEQUENCE [LARGE SCALE GENOMIC DNA]</scope>
    <source>
        <strain evidence="1 2">DSM 15606</strain>
    </source>
</reference>
<evidence type="ECO:0000313" key="2">
    <source>
        <dbReference type="Proteomes" id="UP000003874"/>
    </source>
</evidence>
<proteinExistence type="predicted"/>
<dbReference type="HOGENOM" id="CLU_3262458_0_0_10"/>
<accession>E6MMY2</accession>
<protein>
    <submittedName>
        <fullName evidence="1">Uncharacterized protein</fullName>
    </submittedName>
</protein>